<geneLocation type="plasmid" evidence="1 2">
    <name>pSC2</name>
</geneLocation>
<protein>
    <submittedName>
        <fullName evidence="1">Uncharacterized protein</fullName>
    </submittedName>
</protein>
<proteinExistence type="predicted"/>
<gene>
    <name evidence="1" type="ORF">PPSC2_26640</name>
</gene>
<evidence type="ECO:0000313" key="1">
    <source>
        <dbReference type="EMBL" id="AKA44357.1"/>
    </source>
</evidence>
<reference evidence="1 2" key="1">
    <citation type="journal article" date="2011" name="J. Bacteriol.">
        <title>Complete genome sequence of Paenibacillus polymyxa SC2, a strain of plant growth-promoting Rhizobacterium with broad-spectrum antimicrobial activity.</title>
        <authorList>
            <person name="Ma M."/>
            <person name="Wang C."/>
            <person name="Ding Y."/>
            <person name="Li L."/>
            <person name="Shen D."/>
            <person name="Jiang X."/>
            <person name="Guan D."/>
            <person name="Cao F."/>
            <person name="Chen H."/>
            <person name="Feng R."/>
            <person name="Wang X."/>
            <person name="Ge Y."/>
            <person name="Yao L."/>
            <person name="Bing X."/>
            <person name="Yang X."/>
            <person name="Li J."/>
            <person name="Du B."/>
        </authorList>
    </citation>
    <scope>NUCLEOTIDE SEQUENCE [LARGE SCALE GENOMIC DNA]</scope>
    <source>
        <strain evidence="1 2">SC2</strain>
        <plasmid evidence="2">pSC2</plasmid>
    </source>
</reference>
<dbReference type="KEGG" id="ppm:PPSC2_26640"/>
<dbReference type="PATRIC" id="fig|886882.15.peg.5626"/>
<dbReference type="HOGENOM" id="CLU_2863644_0_0_9"/>
<dbReference type="Proteomes" id="UP000006868">
    <property type="component" value="Plasmid pSC2"/>
</dbReference>
<name>A0A0D5ZCV4_PAEPS</name>
<organism evidence="1 2">
    <name type="scientific">Paenibacillus polymyxa (strain SC2)</name>
    <name type="common">Bacillus polymyxa</name>
    <dbReference type="NCBI Taxonomy" id="886882"/>
    <lineage>
        <taxon>Bacteria</taxon>
        <taxon>Bacillati</taxon>
        <taxon>Bacillota</taxon>
        <taxon>Bacilli</taxon>
        <taxon>Bacillales</taxon>
        <taxon>Paenibacillaceae</taxon>
        <taxon>Paenibacillus</taxon>
    </lineage>
</organism>
<dbReference type="AlphaFoldDB" id="A0A0D5ZCV4"/>
<sequence length="64" mass="7590">MSAAYVTISSIRGVIRKYGGNRNDVRALRDTYQMMKEDEFLVRHPYLTIEDFRSLKVKFTRKNC</sequence>
<keyword evidence="1" id="KW-0614">Plasmid</keyword>
<evidence type="ECO:0000313" key="2">
    <source>
        <dbReference type="Proteomes" id="UP000006868"/>
    </source>
</evidence>
<dbReference type="EMBL" id="CP002214">
    <property type="protein sequence ID" value="AKA44357.1"/>
    <property type="molecule type" value="Genomic_DNA"/>
</dbReference>
<accession>A0A0D5ZCV4</accession>